<feature type="compositionally biased region" description="Low complexity" evidence="1">
    <location>
        <begin position="70"/>
        <end position="126"/>
    </location>
</feature>
<accession>A0A6J7FQ02</accession>
<name>A0A6J7FQ02_9ZZZZ</name>
<protein>
    <submittedName>
        <fullName evidence="2">Unannotated protein</fullName>
    </submittedName>
</protein>
<gene>
    <name evidence="2" type="ORF">UFOPK3472_02090</name>
</gene>
<dbReference type="AlphaFoldDB" id="A0A6J7FQ02"/>
<evidence type="ECO:0000313" key="2">
    <source>
        <dbReference type="EMBL" id="CAB4894199.1"/>
    </source>
</evidence>
<sequence length="227" mass="22803">MTGGAISARVASKPGSVLITDLGALSKSAKTANISATTTTPTDTATAPILSTACRVHWRSDRVDRYDNGTAATPRRPTPRALCGDGSSRASSGSASGCVVDSTSDGDSDSTTSATGEGSTTGSGACFEPISALISAPSATGDTESWTVSGTGQVARTRRWTRGLLATPPSNTIASGVRGPTHSIMSSISGVATASNSSRSRIIGPLLGARTPADVVSSSRSSRKNVR</sequence>
<reference evidence="2" key="1">
    <citation type="submission" date="2020-05" db="EMBL/GenBank/DDBJ databases">
        <authorList>
            <person name="Chiriac C."/>
            <person name="Salcher M."/>
            <person name="Ghai R."/>
            <person name="Kavagutti S V."/>
        </authorList>
    </citation>
    <scope>NUCLEOTIDE SEQUENCE</scope>
</reference>
<evidence type="ECO:0000256" key="1">
    <source>
        <dbReference type="SAM" id="MobiDB-lite"/>
    </source>
</evidence>
<feature type="region of interest" description="Disordered" evidence="1">
    <location>
        <begin position="65"/>
        <end position="126"/>
    </location>
</feature>
<proteinExistence type="predicted"/>
<organism evidence="2">
    <name type="scientific">freshwater metagenome</name>
    <dbReference type="NCBI Taxonomy" id="449393"/>
    <lineage>
        <taxon>unclassified sequences</taxon>
        <taxon>metagenomes</taxon>
        <taxon>ecological metagenomes</taxon>
    </lineage>
</organism>
<dbReference type="EMBL" id="CAFBLX010000141">
    <property type="protein sequence ID" value="CAB4894199.1"/>
    <property type="molecule type" value="Genomic_DNA"/>
</dbReference>